<protein>
    <recommendedName>
        <fullName evidence="4">Peptidase S74 domain-containing protein</fullName>
    </recommendedName>
</protein>
<reference evidence="2 3" key="1">
    <citation type="submission" date="2020-08" db="EMBL/GenBank/DDBJ databases">
        <title>Genomic Encyclopedia of Type Strains, Phase IV (KMG-IV): sequencing the most valuable type-strain genomes for metagenomic binning, comparative biology and taxonomic classification.</title>
        <authorList>
            <person name="Goeker M."/>
        </authorList>
    </citation>
    <scope>NUCLEOTIDE SEQUENCE [LARGE SCALE GENOMIC DNA]</scope>
    <source>
        <strain evidence="2 3">DSM 100774</strain>
    </source>
</reference>
<keyword evidence="1" id="KW-0732">Signal</keyword>
<dbReference type="Proteomes" id="UP000532273">
    <property type="component" value="Unassembled WGS sequence"/>
</dbReference>
<accession>A0A7W6K6W6</accession>
<name>A0A7W6K6W6_9SPHI</name>
<proteinExistence type="predicted"/>
<feature type="signal peptide" evidence="1">
    <location>
        <begin position="1"/>
        <end position="21"/>
    </location>
</feature>
<comment type="caution">
    <text evidence="2">The sequence shown here is derived from an EMBL/GenBank/DDBJ whole genome shotgun (WGS) entry which is preliminary data.</text>
</comment>
<evidence type="ECO:0000313" key="3">
    <source>
        <dbReference type="Proteomes" id="UP000532273"/>
    </source>
</evidence>
<dbReference type="AlphaFoldDB" id="A0A7W6K6W6"/>
<evidence type="ECO:0000313" key="2">
    <source>
        <dbReference type="EMBL" id="MBB4106257.1"/>
    </source>
</evidence>
<gene>
    <name evidence="2" type="ORF">GGQ60_000217</name>
</gene>
<dbReference type="EMBL" id="JACIEF010000001">
    <property type="protein sequence ID" value="MBB4106257.1"/>
    <property type="molecule type" value="Genomic_DNA"/>
</dbReference>
<dbReference type="RefSeq" id="WP_183759542.1">
    <property type="nucleotide sequence ID" value="NZ_BMHZ01000002.1"/>
</dbReference>
<evidence type="ECO:0008006" key="4">
    <source>
        <dbReference type="Google" id="ProtNLM"/>
    </source>
</evidence>
<evidence type="ECO:0000256" key="1">
    <source>
        <dbReference type="SAM" id="SignalP"/>
    </source>
</evidence>
<organism evidence="2 3">
    <name type="scientific">Pedobacter zeae</name>
    <dbReference type="NCBI Taxonomy" id="1737356"/>
    <lineage>
        <taxon>Bacteria</taxon>
        <taxon>Pseudomonadati</taxon>
        <taxon>Bacteroidota</taxon>
        <taxon>Sphingobacteriia</taxon>
        <taxon>Sphingobacteriales</taxon>
        <taxon>Sphingobacteriaceae</taxon>
        <taxon>Pedobacter</taxon>
    </lineage>
</organism>
<feature type="chain" id="PRO_5030987590" description="Peptidase S74 domain-containing protein" evidence="1">
    <location>
        <begin position="22"/>
        <end position="584"/>
    </location>
</feature>
<sequence length="584" mass="63223">MCIRLKHFIIFFLFGIQCAMAQTGVRNDAGLQGDAGAVSGFFETASPVNYPAGASSWWHLLDVRHSNQVNNYAMQMAGSFFDQNFYLRKTNGNAQQPWLRILTEYNGVLSSGNLNIETSAGQSFFTGRQLGDTYGYGAGIFRALTDNPNGSQNFYFDGVTAGNRLFSVRADGQGYFAGGLGIDVPNPMAKLHIRKMDAFSDGNASGSTIDNLLLIQTPYTSVNPGSTNGAGYKWGIQLWGRNDAAQLSADKSVGIYAVSEDPGLGFNRSVGLAIHTSPFDQANREVLRVASNGFFGLGTPSPREKFDLWGGKMTVTGDDHNGTAMITSYNGLALYSNNQFTNGLSISPDGNIGIGTGTAYAGAKLHVQGGAMVLGNNSVIHNTDGYLSLGNILENSSPVISDWTSKTTMLLNGLDYSTIGFHDSGSRVDFIRVGNGTMELGYDGGFGAPNIKLPGGIWNSAGNVGIGMNNPSEKLTVNGKIKAREIRVDGSGAPDYVFEENYRKLSLGEIEQYIKINKHLPEVPSAKEFEKEGIEVGEMNKLLLKKIEELTLHLIEQEKIIRKQQVDIDELKKNSQTRSVENKD</sequence>